<reference evidence="2 3" key="1">
    <citation type="submission" date="2023-01" db="EMBL/GenBank/DDBJ databases">
        <authorList>
            <person name="Lee S.H."/>
            <person name="Jung H.S."/>
            <person name="Yun J.U."/>
        </authorList>
    </citation>
    <scope>NUCLEOTIDE SEQUENCE [LARGE SCALE GENOMIC DNA]</scope>
    <source>
        <strain evidence="2 3">CBA3646</strain>
    </source>
</reference>
<gene>
    <name evidence="2" type="ORF">O6R05_07770</name>
</gene>
<name>A0ABY7QUX9_9FIRM</name>
<dbReference type="EMBL" id="CP115667">
    <property type="protein sequence ID" value="WBW49889.1"/>
    <property type="molecule type" value="Genomic_DNA"/>
</dbReference>
<organism evidence="2 3">
    <name type="scientific">Peptoniphilus equinus</name>
    <dbReference type="NCBI Taxonomy" id="3016343"/>
    <lineage>
        <taxon>Bacteria</taxon>
        <taxon>Bacillati</taxon>
        <taxon>Bacillota</taxon>
        <taxon>Tissierellia</taxon>
        <taxon>Tissierellales</taxon>
        <taxon>Peptoniphilaceae</taxon>
        <taxon>Peptoniphilus</taxon>
    </lineage>
</organism>
<protein>
    <submittedName>
        <fullName evidence="2">DUF3787 domain-containing protein</fullName>
    </submittedName>
</protein>
<sequence length="61" mass="6903">MNNEKKHDANVEQAEAIQQEHRPASDVYSKAAGKDPETGVEQPTEEAVIEAKEWVDQQNQR</sequence>
<dbReference type="RefSeq" id="WP_271191420.1">
    <property type="nucleotide sequence ID" value="NZ_CP115667.1"/>
</dbReference>
<evidence type="ECO:0000256" key="1">
    <source>
        <dbReference type="SAM" id="MobiDB-lite"/>
    </source>
</evidence>
<evidence type="ECO:0000313" key="2">
    <source>
        <dbReference type="EMBL" id="WBW49889.1"/>
    </source>
</evidence>
<dbReference type="Proteomes" id="UP001210339">
    <property type="component" value="Chromosome"/>
</dbReference>
<dbReference type="InterPro" id="IPR024209">
    <property type="entry name" value="CDIF630_02480-like"/>
</dbReference>
<keyword evidence="3" id="KW-1185">Reference proteome</keyword>
<evidence type="ECO:0000313" key="3">
    <source>
        <dbReference type="Proteomes" id="UP001210339"/>
    </source>
</evidence>
<dbReference type="Pfam" id="PF12655">
    <property type="entry name" value="CDIF630_02480-like"/>
    <property type="match status" value="1"/>
</dbReference>
<feature type="region of interest" description="Disordered" evidence="1">
    <location>
        <begin position="1"/>
        <end position="61"/>
    </location>
</feature>
<proteinExistence type="predicted"/>
<feature type="compositionally biased region" description="Basic and acidic residues" evidence="1">
    <location>
        <begin position="1"/>
        <end position="10"/>
    </location>
</feature>
<accession>A0ABY7QUX9</accession>